<proteinExistence type="evidence at protein level"/>
<evidence type="ECO:0007829" key="2">
    <source>
        <dbReference type="PDB" id="6EKO"/>
    </source>
</evidence>
<organism evidence="1">
    <name type="scientific">Pseudomonas fluorescens</name>
    <dbReference type="NCBI Taxonomy" id="294"/>
    <lineage>
        <taxon>Bacteria</taxon>
        <taxon>Pseudomonadati</taxon>
        <taxon>Pseudomonadota</taxon>
        <taxon>Gammaproteobacteria</taxon>
        <taxon>Pseudomonadales</taxon>
        <taxon>Pseudomonadaceae</taxon>
        <taxon>Pseudomonas</taxon>
    </lineage>
</organism>
<name>A0A452CST9_PSEFL</name>
<feature type="binding site" evidence="2">
    <location>
        <position position="169"/>
    </location>
    <ligand>
        <name>Ca(2+)</name>
        <dbReference type="ChEBI" id="CHEBI:29108"/>
        <label>3</label>
    </ligand>
</feature>
<dbReference type="PDB" id="6EKO">
    <property type="method" value="X-ray"/>
    <property type="resolution" value="2.28 A"/>
    <property type="chains" value="A/B=1-312"/>
</dbReference>
<dbReference type="EC" id="3.1.21.4" evidence="1"/>
<feature type="binding site" evidence="2">
    <location>
        <position position="186"/>
    </location>
    <ligand>
        <name>Ca(2+)</name>
        <dbReference type="ChEBI" id="CHEBI:29108"/>
        <label>3</label>
    </ligand>
</feature>
<protein>
    <submittedName>
        <fullName evidence="1">Restriction endonuclease PfoI</fullName>
        <ecNumber evidence="1">3.1.21.4</ecNumber>
    </submittedName>
</protein>
<dbReference type="PDBsum" id="6EKO"/>
<keyword evidence="2" id="KW-0106">Calcium</keyword>
<dbReference type="SMR" id="A0A452CST9"/>
<sequence>MQKYRLYEKDGSPVQDFNRFVKGWLDIEFGLKEHQPPKVFDTIRDKYNEAIEAVVLSGVAPRTAHKAALSTLTELLFGHDLAKELSARLDIQPIGVGGFRSAHSQAFAKNVGENFVNLMVYALACILKDNDDVLVDKGLPPHLKKALTLSRECRIKDTLREIKIPIEGDLCVFSRSNHCNAIVISAATRLKEVFHIGTMWALFSDVAKDEYCLNKWGLKVESSESLKDTMYVFATADMINKDGARSQGCDVERETPRNLIAMDASFFDYVFVSKMGIGHVSSDLSLKYGRESLFHELGCIIDMIEQKFDILL</sequence>
<feature type="binding site" evidence="2">
    <location>
        <position position="15"/>
    </location>
    <ligand>
        <name>Ca(2+)</name>
        <dbReference type="ChEBI" id="CHEBI:29108"/>
        <label>1</label>
    </ligand>
</feature>
<dbReference type="AlphaFoldDB" id="A0A452CST9"/>
<keyword evidence="1 2" id="KW-0002">3D-structure</keyword>
<evidence type="ECO:0000313" key="1">
    <source>
        <dbReference type="PDB" id="6EKO"/>
    </source>
</evidence>
<keyword evidence="2" id="KW-0479">Metal-binding</keyword>
<dbReference type="GO" id="GO:0046872">
    <property type="term" value="F:metal ion binding"/>
    <property type="evidence" value="ECO:0007669"/>
    <property type="project" value="UniProtKB-KW"/>
</dbReference>
<feature type="binding site" evidence="2">
    <location>
        <position position="28"/>
    </location>
    <ligand>
        <name>Ca(2+)</name>
        <dbReference type="ChEBI" id="CHEBI:29108"/>
        <label>2</label>
    </ligand>
</feature>
<dbReference type="GO" id="GO:0009036">
    <property type="term" value="F:type II site-specific deoxyribonuclease activity"/>
    <property type="evidence" value="ECO:0007669"/>
    <property type="project" value="UniProtKB-EC"/>
</dbReference>
<accession>A0A452CST9</accession>
<feature type="binding site" evidence="2">
    <location>
        <position position="131"/>
    </location>
    <ligand>
        <name>Ca(2+)</name>
        <dbReference type="ChEBI" id="CHEBI:29108"/>
        <label>1</label>
    </ligand>
</feature>
<reference evidence="1 2" key="1">
    <citation type="journal article" date="2019" name="Nucleic Acids Res.">
        <title>Unique mechanism of target recognition by PfoI restriction endonuclease of the CCGG-family.</title>
        <authorList>
            <person name="Tamulaitiene G."/>
            <person name="Manakova E."/>
            <person name="Jovaisaite V."/>
            <person name="Tamulaitis G."/>
            <person name="Grazulis S."/>
            <person name="Bochtler M."/>
            <person name="Siksnys V."/>
        </authorList>
    </citation>
    <scope>X-RAY CRYSTALLOGRAPHY (2.28 ANGSTROMS) IN COMPLEX WITH CA(2+)</scope>
</reference>